<dbReference type="EMBL" id="BMIH01000002">
    <property type="protein sequence ID" value="GGB26907.1"/>
    <property type="molecule type" value="Genomic_DNA"/>
</dbReference>
<dbReference type="InterPro" id="IPR023210">
    <property type="entry name" value="NADP_OxRdtase_dom"/>
</dbReference>
<dbReference type="GO" id="GO:0016491">
    <property type="term" value="F:oxidoreductase activity"/>
    <property type="evidence" value="ECO:0007669"/>
    <property type="project" value="InterPro"/>
</dbReference>
<dbReference type="PANTHER" id="PTHR42686:SF1">
    <property type="entry name" value="GH17980P-RELATED"/>
    <property type="match status" value="1"/>
</dbReference>
<sequence length="349" mass="36590">MQGARSPGIATRPLGATGLTVTELGFGAGALGNLYQPVTDDVATATLDAALAAGIRHVDTAPHYGRGLSERRVGDAVRGVADLVLSTKVGRLLRPDPGIVDDRLRDGFRSAMPFATRFDYSHDGILRSHDDSLQRLGLGRIDILYVHDIGRLTHGETHEHYWSQLNAGGGFRALERLRAEGAIRAIGLGVNEVEVCLAALDAAPLDVILLAGRYTLLEQAPLDTLFPACARAGTSLVLGGPYNSGILATGTRAGGALHYDYAAAPAAIVARVAAIEAICRAHDVPLPAAALAFVLAHPQVASVIPGLDSADRVAGTLSLYRHPIPAALWEELRHAGLIRPDAPLPDAPA</sequence>
<dbReference type="PANTHER" id="PTHR42686">
    <property type="entry name" value="GH17980P-RELATED"/>
    <property type="match status" value="1"/>
</dbReference>
<evidence type="ECO:0000259" key="1">
    <source>
        <dbReference type="Pfam" id="PF00248"/>
    </source>
</evidence>
<proteinExistence type="predicted"/>
<feature type="domain" description="NADP-dependent oxidoreductase" evidence="1">
    <location>
        <begin position="23"/>
        <end position="333"/>
    </location>
</feature>
<dbReference type="RefSeq" id="WP_188658183.1">
    <property type="nucleotide sequence ID" value="NZ_BMIH01000002.1"/>
</dbReference>
<gene>
    <name evidence="2" type="ORF">GCM10011380_15610</name>
</gene>
<evidence type="ECO:0000313" key="2">
    <source>
        <dbReference type="EMBL" id="GGB26907.1"/>
    </source>
</evidence>
<dbReference type="AlphaFoldDB" id="A0A916WSY4"/>
<evidence type="ECO:0000313" key="3">
    <source>
        <dbReference type="Proteomes" id="UP000623067"/>
    </source>
</evidence>
<dbReference type="GO" id="GO:0005829">
    <property type="term" value="C:cytosol"/>
    <property type="evidence" value="ECO:0007669"/>
    <property type="project" value="TreeGrafter"/>
</dbReference>
<dbReference type="Gene3D" id="3.20.20.100">
    <property type="entry name" value="NADP-dependent oxidoreductase domain"/>
    <property type="match status" value="1"/>
</dbReference>
<organism evidence="2 3">
    <name type="scientific">Sphingomonas metalli</name>
    <dbReference type="NCBI Taxonomy" id="1779358"/>
    <lineage>
        <taxon>Bacteria</taxon>
        <taxon>Pseudomonadati</taxon>
        <taxon>Pseudomonadota</taxon>
        <taxon>Alphaproteobacteria</taxon>
        <taxon>Sphingomonadales</taxon>
        <taxon>Sphingomonadaceae</taxon>
        <taxon>Sphingomonas</taxon>
    </lineage>
</organism>
<keyword evidence="3" id="KW-1185">Reference proteome</keyword>
<comment type="caution">
    <text evidence="2">The sequence shown here is derived from an EMBL/GenBank/DDBJ whole genome shotgun (WGS) entry which is preliminary data.</text>
</comment>
<dbReference type="Pfam" id="PF00248">
    <property type="entry name" value="Aldo_ket_red"/>
    <property type="match status" value="1"/>
</dbReference>
<reference evidence="2" key="1">
    <citation type="journal article" date="2014" name="Int. J. Syst. Evol. Microbiol.">
        <title>Complete genome sequence of Corynebacterium casei LMG S-19264T (=DSM 44701T), isolated from a smear-ripened cheese.</title>
        <authorList>
            <consortium name="US DOE Joint Genome Institute (JGI-PGF)"/>
            <person name="Walter F."/>
            <person name="Albersmeier A."/>
            <person name="Kalinowski J."/>
            <person name="Ruckert C."/>
        </authorList>
    </citation>
    <scope>NUCLEOTIDE SEQUENCE</scope>
    <source>
        <strain evidence="2">CGMCC 1.15330</strain>
    </source>
</reference>
<protein>
    <submittedName>
        <fullName evidence="2">Oxidoreductase</fullName>
    </submittedName>
</protein>
<accession>A0A916WSY4</accession>
<dbReference type="Proteomes" id="UP000623067">
    <property type="component" value="Unassembled WGS sequence"/>
</dbReference>
<dbReference type="InterPro" id="IPR020471">
    <property type="entry name" value="AKR"/>
</dbReference>
<name>A0A916WSY4_9SPHN</name>
<reference evidence="2" key="2">
    <citation type="submission" date="2020-09" db="EMBL/GenBank/DDBJ databases">
        <authorList>
            <person name="Sun Q."/>
            <person name="Zhou Y."/>
        </authorList>
    </citation>
    <scope>NUCLEOTIDE SEQUENCE</scope>
    <source>
        <strain evidence="2">CGMCC 1.15330</strain>
    </source>
</reference>
<dbReference type="InterPro" id="IPR036812">
    <property type="entry name" value="NAD(P)_OxRdtase_dom_sf"/>
</dbReference>
<dbReference type="SUPFAM" id="SSF51430">
    <property type="entry name" value="NAD(P)-linked oxidoreductase"/>
    <property type="match status" value="1"/>
</dbReference>